<dbReference type="Gene3D" id="3.30.420.10">
    <property type="entry name" value="Ribonuclease H-like superfamily/Ribonuclease H"/>
    <property type="match status" value="1"/>
</dbReference>
<dbReference type="SUPFAM" id="SSF53098">
    <property type="entry name" value="Ribonuclease H-like"/>
    <property type="match status" value="1"/>
</dbReference>
<dbReference type="PANTHER" id="PTHR47074:SF48">
    <property type="entry name" value="POLYNUCLEOTIDYL TRANSFERASE, RIBONUCLEASE H-LIKE SUPERFAMILY PROTEIN"/>
    <property type="match status" value="1"/>
</dbReference>
<evidence type="ECO:0000313" key="4">
    <source>
        <dbReference type="RefSeq" id="XP_071933079.1"/>
    </source>
</evidence>
<dbReference type="Pfam" id="PF13456">
    <property type="entry name" value="RVT_3"/>
    <property type="match status" value="1"/>
</dbReference>
<dbReference type="InterPro" id="IPR036397">
    <property type="entry name" value="RNaseH_sf"/>
</dbReference>
<reference evidence="4" key="1">
    <citation type="submission" date="2025-08" db="UniProtKB">
        <authorList>
            <consortium name="RefSeq"/>
        </authorList>
    </citation>
    <scope>IDENTIFICATION</scope>
    <source>
        <tissue evidence="4">Leaves</tissue>
    </source>
</reference>
<gene>
    <name evidence="4" type="primary">LOC140035664</name>
</gene>
<dbReference type="InterPro" id="IPR002156">
    <property type="entry name" value="RNaseH_domain"/>
</dbReference>
<dbReference type="RefSeq" id="XP_071933079.1">
    <property type="nucleotide sequence ID" value="XM_072076978.1"/>
</dbReference>
<dbReference type="CDD" id="cd06222">
    <property type="entry name" value="RNase_H_like"/>
    <property type="match status" value="1"/>
</dbReference>
<dbReference type="InterPro" id="IPR044730">
    <property type="entry name" value="RNase_H-like_dom_plant"/>
</dbReference>
<sequence>MRGKRKLASDIQGGSMMEIDEAEEQKPKNDETWGDSTNTTRGDGAKEIFWAQKARSIWLKEGDKNRAYFHACVKTRRKRNKITSLQKENGEWCTDNQQIVQEICKYYEDMYTTSQPQNMEEVLEGVPVSVTSRLNQNLIQPVEENEVRAAVFSMHPNKAPRPDDDSLFCCKAHPQEARAMQEILAKLPKGLCAEICGHMAKFWRGQNEEERKMQWISWEKITQPDLLVSKVLGAKYKLSQTGWEGEAPRNASWIWRSIYSSCSVLQKGMWKRVGDGTTINIWRDKWLMGSSTGKIATQKPPGYGLLEILKIRNIYSEIWICSRKGGKGSPICKCCGEEEETVEHIIFFCNNAEPIWKLAPIQWDGLLQWRSNFWRWWEGILKARKRLKGEDHITLTANIIWQIWKARNARRYEGKYGDHMSILDNAKNEWLEFQEEQMDNDEKHRTGTGHQMQNHQWRPPDAGVVKISTDAAVSTKLARAGLGMIAKDCYGNLVEARGIRKYSNCGAEIEEANAIQQGLIMTTEAGWQRIEMQFDCKAAIEKIHKRGMEESPIATIMEDIRQLSDMFQYCTFSFVYKDGNRCAHKMAQFATRLVSNVIWKQSFPMWLKESIHEDNKTNVHVCN</sequence>
<feature type="region of interest" description="Disordered" evidence="1">
    <location>
        <begin position="1"/>
        <end position="44"/>
    </location>
</feature>
<dbReference type="InterPro" id="IPR012337">
    <property type="entry name" value="RNaseH-like_sf"/>
</dbReference>
<organism evidence="3 4">
    <name type="scientific">Coffea arabica</name>
    <name type="common">Arabian coffee</name>
    <dbReference type="NCBI Taxonomy" id="13443"/>
    <lineage>
        <taxon>Eukaryota</taxon>
        <taxon>Viridiplantae</taxon>
        <taxon>Streptophyta</taxon>
        <taxon>Embryophyta</taxon>
        <taxon>Tracheophyta</taxon>
        <taxon>Spermatophyta</taxon>
        <taxon>Magnoliopsida</taxon>
        <taxon>eudicotyledons</taxon>
        <taxon>Gunneridae</taxon>
        <taxon>Pentapetalae</taxon>
        <taxon>asterids</taxon>
        <taxon>lamiids</taxon>
        <taxon>Gentianales</taxon>
        <taxon>Rubiaceae</taxon>
        <taxon>Ixoroideae</taxon>
        <taxon>Gardenieae complex</taxon>
        <taxon>Bertiereae - Coffeeae clade</taxon>
        <taxon>Coffeeae</taxon>
        <taxon>Coffea</taxon>
    </lineage>
</organism>
<proteinExistence type="predicted"/>
<dbReference type="PANTHER" id="PTHR47074">
    <property type="entry name" value="BNAC02G40300D PROTEIN"/>
    <property type="match status" value="1"/>
</dbReference>
<protein>
    <recommendedName>
        <fullName evidence="2">RNase H type-1 domain-containing protein</fullName>
    </recommendedName>
</protein>
<accession>A0ABM4WMS3</accession>
<evidence type="ECO:0000313" key="3">
    <source>
        <dbReference type="Proteomes" id="UP001652660"/>
    </source>
</evidence>
<feature type="domain" description="RNase H type-1" evidence="2">
    <location>
        <begin position="469"/>
        <end position="590"/>
    </location>
</feature>
<evidence type="ECO:0000259" key="2">
    <source>
        <dbReference type="Pfam" id="PF13456"/>
    </source>
</evidence>
<keyword evidence="3" id="KW-1185">Reference proteome</keyword>
<dbReference type="Proteomes" id="UP001652660">
    <property type="component" value="Chromosome 2c"/>
</dbReference>
<dbReference type="InterPro" id="IPR052929">
    <property type="entry name" value="RNase_H-like_EbsB-rel"/>
</dbReference>
<dbReference type="GeneID" id="140035664"/>
<evidence type="ECO:0000256" key="1">
    <source>
        <dbReference type="SAM" id="MobiDB-lite"/>
    </source>
</evidence>
<name>A0ABM4WMS3_COFAR</name>